<gene>
    <name evidence="1" type="ORF">COV23_02070</name>
</gene>
<sequence>MIFGLIFFNSITEIELNKWYYVTFTLAPSGGGNNAKIYINGILKSEAHITTPVGTGGNTKMSYRIQDDIDWFDGYVDELKIYSRVLSATEINTIYNSTK</sequence>
<evidence type="ECO:0008006" key="3">
    <source>
        <dbReference type="Google" id="ProtNLM"/>
    </source>
</evidence>
<organism evidence="1 2">
    <name type="scientific">Candidatus Wolfebacteria bacterium CG10_big_fil_rev_8_21_14_0_10_31_9</name>
    <dbReference type="NCBI Taxonomy" id="1975070"/>
    <lineage>
        <taxon>Bacteria</taxon>
        <taxon>Candidatus Wolfeibacteriota</taxon>
    </lineage>
</organism>
<protein>
    <recommendedName>
        <fullName evidence="3">LamG-like jellyroll fold domain-containing protein</fullName>
    </recommendedName>
</protein>
<comment type="caution">
    <text evidence="1">The sequence shown here is derived from an EMBL/GenBank/DDBJ whole genome shotgun (WGS) entry which is preliminary data.</text>
</comment>
<dbReference type="AlphaFoldDB" id="A0A2H0RC02"/>
<dbReference type="EMBL" id="PCXV01000033">
    <property type="protein sequence ID" value="PIR44038.1"/>
    <property type="molecule type" value="Genomic_DNA"/>
</dbReference>
<dbReference type="Proteomes" id="UP000231602">
    <property type="component" value="Unassembled WGS sequence"/>
</dbReference>
<name>A0A2H0RC02_9BACT</name>
<dbReference type="Pfam" id="PF13385">
    <property type="entry name" value="Laminin_G_3"/>
    <property type="match status" value="1"/>
</dbReference>
<accession>A0A2H0RC02</accession>
<dbReference type="SUPFAM" id="SSF49899">
    <property type="entry name" value="Concanavalin A-like lectins/glucanases"/>
    <property type="match status" value="1"/>
</dbReference>
<evidence type="ECO:0000313" key="2">
    <source>
        <dbReference type="Proteomes" id="UP000231602"/>
    </source>
</evidence>
<evidence type="ECO:0000313" key="1">
    <source>
        <dbReference type="EMBL" id="PIR44038.1"/>
    </source>
</evidence>
<reference evidence="1 2" key="1">
    <citation type="submission" date="2017-09" db="EMBL/GenBank/DDBJ databases">
        <title>Depth-based differentiation of microbial function through sediment-hosted aquifers and enrichment of novel symbionts in the deep terrestrial subsurface.</title>
        <authorList>
            <person name="Probst A.J."/>
            <person name="Ladd B."/>
            <person name="Jarett J.K."/>
            <person name="Geller-Mcgrath D.E."/>
            <person name="Sieber C.M."/>
            <person name="Emerson J.B."/>
            <person name="Anantharaman K."/>
            <person name="Thomas B.C."/>
            <person name="Malmstrom R."/>
            <person name="Stieglmeier M."/>
            <person name="Klingl A."/>
            <person name="Woyke T."/>
            <person name="Ryan C.M."/>
            <person name="Banfield J.F."/>
        </authorList>
    </citation>
    <scope>NUCLEOTIDE SEQUENCE [LARGE SCALE GENOMIC DNA]</scope>
    <source>
        <strain evidence="1">CG10_big_fil_rev_8_21_14_0_10_31_9</strain>
    </source>
</reference>
<dbReference type="InterPro" id="IPR013320">
    <property type="entry name" value="ConA-like_dom_sf"/>
</dbReference>
<proteinExistence type="predicted"/>
<dbReference type="Gene3D" id="2.60.120.200">
    <property type="match status" value="1"/>
</dbReference>